<dbReference type="SUPFAM" id="SSF55961">
    <property type="entry name" value="Bet v1-like"/>
    <property type="match status" value="1"/>
</dbReference>
<name>A0ABV2LVS0_9FLAO</name>
<dbReference type="CDD" id="cd07818">
    <property type="entry name" value="SRPBCC_1"/>
    <property type="match status" value="1"/>
</dbReference>
<accession>A0ABV2LVS0</accession>
<dbReference type="EMBL" id="JBEPMO010000016">
    <property type="protein sequence ID" value="MET3732655.1"/>
    <property type="molecule type" value="Genomic_DNA"/>
</dbReference>
<organism evidence="2 3">
    <name type="scientific">Moheibacter stercoris</name>
    <dbReference type="NCBI Taxonomy" id="1628251"/>
    <lineage>
        <taxon>Bacteria</taxon>
        <taxon>Pseudomonadati</taxon>
        <taxon>Bacteroidota</taxon>
        <taxon>Flavobacteriia</taxon>
        <taxon>Flavobacteriales</taxon>
        <taxon>Weeksellaceae</taxon>
        <taxon>Moheibacter</taxon>
    </lineage>
</organism>
<reference evidence="2 3" key="1">
    <citation type="submission" date="2024-06" db="EMBL/GenBank/DDBJ databases">
        <title>Genomic Encyclopedia of Type Strains, Phase IV (KMG-IV): sequencing the most valuable type-strain genomes for metagenomic binning, comparative biology and taxonomic classification.</title>
        <authorList>
            <person name="Goeker M."/>
        </authorList>
    </citation>
    <scope>NUCLEOTIDE SEQUENCE [LARGE SCALE GENOMIC DNA]</scope>
    <source>
        <strain evidence="2 3">DSM 29388</strain>
    </source>
</reference>
<dbReference type="Proteomes" id="UP001549146">
    <property type="component" value="Unassembled WGS sequence"/>
</dbReference>
<evidence type="ECO:0000313" key="3">
    <source>
        <dbReference type="Proteomes" id="UP001549146"/>
    </source>
</evidence>
<keyword evidence="3" id="KW-1185">Reference proteome</keyword>
<keyword evidence="1" id="KW-0472">Membrane</keyword>
<sequence>MKFLKYFLFGVIGLILLVLLIAAIAPKEMKAESEIIIDQPQSVVYDYIKLVKNQDEFGKWQLMDPNMKTTSTGVDGTEGFIYRWDSEVLNQGSQKITKVDEGVGIETELDFGFGEPAQSYLKTESINPNQTKVIWGITGKSQYPYNLMNLVYKMDKDFQEGLENLKRKLEQKK</sequence>
<dbReference type="RefSeq" id="WP_354510081.1">
    <property type="nucleotide sequence ID" value="NZ_JBEPMO010000016.1"/>
</dbReference>
<proteinExistence type="predicted"/>
<feature type="transmembrane region" description="Helical" evidence="1">
    <location>
        <begin position="6"/>
        <end position="25"/>
    </location>
</feature>
<evidence type="ECO:0000256" key="1">
    <source>
        <dbReference type="SAM" id="Phobius"/>
    </source>
</evidence>
<comment type="caution">
    <text evidence="2">The sequence shown here is derived from an EMBL/GenBank/DDBJ whole genome shotgun (WGS) entry which is preliminary data.</text>
</comment>
<keyword evidence="1" id="KW-1133">Transmembrane helix</keyword>
<keyword evidence="1" id="KW-0812">Transmembrane</keyword>
<evidence type="ECO:0000313" key="2">
    <source>
        <dbReference type="EMBL" id="MET3732655.1"/>
    </source>
</evidence>
<gene>
    <name evidence="2" type="ORF">ABID46_002245</name>
</gene>
<evidence type="ECO:0008006" key="4">
    <source>
        <dbReference type="Google" id="ProtNLM"/>
    </source>
</evidence>
<protein>
    <recommendedName>
        <fullName evidence="4">Polyketide cyclase / dehydrase and lipid transport</fullName>
    </recommendedName>
</protein>